<keyword evidence="3" id="KW-1185">Reference proteome</keyword>
<dbReference type="CDD" id="cd00093">
    <property type="entry name" value="HTH_XRE"/>
    <property type="match status" value="1"/>
</dbReference>
<proteinExistence type="predicted"/>
<evidence type="ECO:0000313" key="3">
    <source>
        <dbReference type="Proteomes" id="UP000289220"/>
    </source>
</evidence>
<dbReference type="SMART" id="SM00530">
    <property type="entry name" value="HTH_XRE"/>
    <property type="match status" value="1"/>
</dbReference>
<dbReference type="AlphaFoldDB" id="A0A7Z8Y360"/>
<evidence type="ECO:0000259" key="1">
    <source>
        <dbReference type="PROSITE" id="PS50943"/>
    </source>
</evidence>
<organism evidence="2 3">
    <name type="scientific">Brevundimonas mediterranea</name>
    <dbReference type="NCBI Taxonomy" id="74329"/>
    <lineage>
        <taxon>Bacteria</taxon>
        <taxon>Pseudomonadati</taxon>
        <taxon>Pseudomonadota</taxon>
        <taxon>Alphaproteobacteria</taxon>
        <taxon>Caulobacterales</taxon>
        <taxon>Caulobacteraceae</taxon>
        <taxon>Brevundimonas</taxon>
    </lineage>
</organism>
<comment type="caution">
    <text evidence="2">The sequence shown here is derived from an EMBL/GenBank/DDBJ whole genome shotgun (WGS) entry which is preliminary data.</text>
</comment>
<dbReference type="InterPro" id="IPR010982">
    <property type="entry name" value="Lambda_DNA-bd_dom_sf"/>
</dbReference>
<gene>
    <name evidence="2" type="ORF">BREV_BREV_00153</name>
</gene>
<evidence type="ECO:0000313" key="2">
    <source>
        <dbReference type="EMBL" id="VDC50077.1"/>
    </source>
</evidence>
<dbReference type="Gene3D" id="1.10.260.40">
    <property type="entry name" value="lambda repressor-like DNA-binding domains"/>
    <property type="match status" value="1"/>
</dbReference>
<dbReference type="PROSITE" id="PS50943">
    <property type="entry name" value="HTH_CROC1"/>
    <property type="match status" value="1"/>
</dbReference>
<feature type="domain" description="HTH cro/C1-type" evidence="1">
    <location>
        <begin position="19"/>
        <end position="73"/>
    </location>
</feature>
<protein>
    <recommendedName>
        <fullName evidence="1">HTH cro/C1-type domain-containing protein</fullName>
    </recommendedName>
</protein>
<dbReference type="RefSeq" id="WP_154725245.1">
    <property type="nucleotide sequence ID" value="NZ_UXHF01000002.1"/>
</dbReference>
<accession>A0A7Z8Y360</accession>
<dbReference type="SUPFAM" id="SSF47413">
    <property type="entry name" value="lambda repressor-like DNA-binding domains"/>
    <property type="match status" value="1"/>
</dbReference>
<dbReference type="GO" id="GO:0003677">
    <property type="term" value="F:DNA binding"/>
    <property type="evidence" value="ECO:0007669"/>
    <property type="project" value="InterPro"/>
</dbReference>
<dbReference type="Pfam" id="PF01381">
    <property type="entry name" value="HTH_3"/>
    <property type="match status" value="1"/>
</dbReference>
<dbReference type="EMBL" id="UXHF01000002">
    <property type="protein sequence ID" value="VDC50077.1"/>
    <property type="molecule type" value="Genomic_DNA"/>
</dbReference>
<dbReference type="Proteomes" id="UP000289220">
    <property type="component" value="Unassembled WGS sequence"/>
</dbReference>
<name>A0A7Z8Y360_9CAUL</name>
<dbReference type="InterPro" id="IPR001387">
    <property type="entry name" value="Cro/C1-type_HTH"/>
</dbReference>
<reference evidence="2 3" key="1">
    <citation type="submission" date="2018-11" db="EMBL/GenBank/DDBJ databases">
        <authorList>
            <person name="Peiro R."/>
            <person name="Begona"/>
            <person name="Cbmso G."/>
            <person name="Lopez M."/>
            <person name="Gonzalez S."/>
            <person name="Sacristan E."/>
            <person name="Castillo E."/>
        </authorList>
    </citation>
    <scope>NUCLEOTIDE SEQUENCE [LARGE SCALE GENOMIC DNA]</scope>
    <source>
        <strain evidence="2">Brev_genome</strain>
    </source>
</reference>
<sequence>MTEDAPSGARDGAVLSEALKAIRKDRGLTPRQTAGAMHIALRTYQRFEAGETKVNLDHIYRFAQATRSDPHAIFMAISIASPRHALRGSENLIDTILTIGVKELDDILGDRIRDLDQRTIVTAVTTLVDTLAAGLDRTDPTQRWLEDGAQELAARRPKPGR</sequence>